<name>A0ABY8HZL2_9BURK</name>
<reference evidence="2 3" key="1">
    <citation type="submission" date="2023-04" db="EMBL/GenBank/DDBJ databases">
        <title>Nanopore sequencing of Janthinobacterium from water.</title>
        <authorList>
            <person name="Ciuchcinski K."/>
            <person name="Rokowska A."/>
            <person name="Dziewit L."/>
        </authorList>
    </citation>
    <scope>NUCLEOTIDE SEQUENCE [LARGE SCALE GENOMIC DNA]</scope>
    <source>
        <strain evidence="2 3">DEMB2</strain>
    </source>
</reference>
<dbReference type="EMBL" id="CP121464">
    <property type="protein sequence ID" value="WFR78077.1"/>
    <property type="molecule type" value="Genomic_DNA"/>
</dbReference>
<organism evidence="2 3">
    <name type="scientific">Janthinobacterium rivuli</name>
    <dbReference type="NCBI Taxonomy" id="2751478"/>
    <lineage>
        <taxon>Bacteria</taxon>
        <taxon>Pseudomonadati</taxon>
        <taxon>Pseudomonadota</taxon>
        <taxon>Betaproteobacteria</taxon>
        <taxon>Burkholderiales</taxon>
        <taxon>Oxalobacteraceae</taxon>
        <taxon>Janthinobacterium</taxon>
    </lineage>
</organism>
<accession>A0ABY8HZL2</accession>
<evidence type="ECO:0000256" key="1">
    <source>
        <dbReference type="SAM" id="MobiDB-lite"/>
    </source>
</evidence>
<dbReference type="Proteomes" id="UP001219584">
    <property type="component" value="Chromosome"/>
</dbReference>
<evidence type="ECO:0008006" key="4">
    <source>
        <dbReference type="Google" id="ProtNLM"/>
    </source>
</evidence>
<evidence type="ECO:0000313" key="2">
    <source>
        <dbReference type="EMBL" id="WFR78077.1"/>
    </source>
</evidence>
<sequence length="47" mass="4991">MAALVDVSGISRGSKAQSPQRGSMRHDGVDEVVMLMAMIASKKMLSL</sequence>
<protein>
    <recommendedName>
        <fullName evidence="4">Transposase</fullName>
    </recommendedName>
</protein>
<dbReference type="RefSeq" id="WP_161784168.1">
    <property type="nucleotide sequence ID" value="NZ_CP121464.1"/>
</dbReference>
<gene>
    <name evidence="2" type="ORF">P9875_20525</name>
</gene>
<keyword evidence="3" id="KW-1185">Reference proteome</keyword>
<feature type="region of interest" description="Disordered" evidence="1">
    <location>
        <begin position="1"/>
        <end position="27"/>
    </location>
</feature>
<evidence type="ECO:0000313" key="3">
    <source>
        <dbReference type="Proteomes" id="UP001219584"/>
    </source>
</evidence>
<proteinExistence type="predicted"/>